<dbReference type="Pfam" id="PF01301">
    <property type="entry name" value="Glyco_hydro_35"/>
    <property type="match status" value="1"/>
</dbReference>
<dbReference type="Proteomes" id="UP001205311">
    <property type="component" value="Unassembled WGS sequence"/>
</dbReference>
<dbReference type="PIRSF" id="PIRSF006336">
    <property type="entry name" value="B-gal"/>
    <property type="match status" value="1"/>
</dbReference>
<dbReference type="InterPro" id="IPR048912">
    <property type="entry name" value="BetaGal1-like_ABD1"/>
</dbReference>
<dbReference type="PRINTS" id="PR00742">
    <property type="entry name" value="GLHYDRLASE35"/>
</dbReference>
<dbReference type="RefSeq" id="WP_253667608.1">
    <property type="nucleotide sequence ID" value="NZ_JAMTCP010000001.1"/>
</dbReference>
<comment type="catalytic activity">
    <reaction evidence="4">
        <text>Hydrolysis of terminal non-reducing beta-D-galactose residues in beta-D-galactosides.</text>
        <dbReference type="EC" id="3.2.1.23"/>
    </reaction>
</comment>
<evidence type="ECO:0000259" key="6">
    <source>
        <dbReference type="Pfam" id="PF01301"/>
    </source>
</evidence>
<feature type="domain" description="Glycoside hydrolase 35 catalytic" evidence="6">
    <location>
        <begin position="47"/>
        <end position="363"/>
    </location>
</feature>
<keyword evidence="2 4" id="KW-0378">Hydrolase</keyword>
<dbReference type="InterPro" id="IPR019801">
    <property type="entry name" value="Glyco_hydro_35_CS"/>
</dbReference>
<dbReference type="Pfam" id="PF21317">
    <property type="entry name" value="BetaGal_ABD_1"/>
    <property type="match status" value="1"/>
</dbReference>
<evidence type="ECO:0000256" key="3">
    <source>
        <dbReference type="ARBA" id="ARBA00023295"/>
    </source>
</evidence>
<feature type="domain" description="Beta-galactosidase galactose-binding" evidence="8">
    <location>
        <begin position="538"/>
        <end position="596"/>
    </location>
</feature>
<dbReference type="PROSITE" id="PS51318">
    <property type="entry name" value="TAT"/>
    <property type="match status" value="1"/>
</dbReference>
<name>A0ABT1HM81_STRSD</name>
<comment type="similarity">
    <text evidence="1 5">Belongs to the glycosyl hydrolase 35 family.</text>
</comment>
<dbReference type="SUPFAM" id="SSF51445">
    <property type="entry name" value="(Trans)glycosidases"/>
    <property type="match status" value="1"/>
</dbReference>
<evidence type="ECO:0000256" key="1">
    <source>
        <dbReference type="ARBA" id="ARBA00009809"/>
    </source>
</evidence>
<feature type="domain" description="Beta-galactosidase 1-like first all-beta" evidence="7">
    <location>
        <begin position="408"/>
        <end position="519"/>
    </location>
</feature>
<dbReference type="InterPro" id="IPR026283">
    <property type="entry name" value="B-gal_1-like"/>
</dbReference>
<protein>
    <recommendedName>
        <fullName evidence="4">Beta-galactosidase</fullName>
        <ecNumber evidence="4">3.2.1.23</ecNumber>
    </recommendedName>
</protein>
<accession>A0ABT1HM81</accession>
<dbReference type="InterPro" id="IPR031330">
    <property type="entry name" value="Gly_Hdrlase_35_cat"/>
</dbReference>
<dbReference type="SUPFAM" id="SSF49785">
    <property type="entry name" value="Galactose-binding domain-like"/>
    <property type="match status" value="1"/>
</dbReference>
<dbReference type="Gene3D" id="2.60.120.260">
    <property type="entry name" value="Galactose-binding domain-like"/>
    <property type="match status" value="2"/>
</dbReference>
<dbReference type="EMBL" id="JAMTCP010000001">
    <property type="protein sequence ID" value="MCP2256632.1"/>
    <property type="molecule type" value="Genomic_DNA"/>
</dbReference>
<evidence type="ECO:0000313" key="10">
    <source>
        <dbReference type="Proteomes" id="UP001205311"/>
    </source>
</evidence>
<dbReference type="InterPro" id="IPR006311">
    <property type="entry name" value="TAT_signal"/>
</dbReference>
<sequence length="626" mass="68713">MDGISRRGFLGAVGAVAASSGMVVGSASGVLAEAGRPSGLTVDGDRFLLDGRPFQIVSGAIHYFRIHPDLWRDRLTRLRAMGLNTVETYVAWNFHEPRRGEVDFTGWRDLPRFIRTAGDLGLKVVFRPGPYICAEWDLGGLPAWLLANPATALRCGDPEYTRAVDAWFAHLIPRVAPLQATRGGPVIAVQVENEYGSYGNDQTHLRHIADLLRRHGIDSLLFCSNGTADYMLRGGNLPDVLATANFSGDPKGPFDALRRYQPRGPLWCTEYWCGWFDHWGEKHHVTDPTKDASNVDKILAVGGSVNLYMAAGSTNFGWGGGANFDDGSGTYQPTITSYDYDAPVSESGELTEKFHRLREVIGKYTSLPREPLPETPARLPAQTVRPTHRAGLLDSLDRLARPVRVAAPVPMERLGQPHGLIHYRTTVQGPRSRQPLRVPGLGDRALVFLDGKEIGLLDRNKPTQSVDVTVTGDTARLELLVDAGGRVNFGQNIHDTKGIRGAVLLGPQALFNWEIFPLPLDDLRALRFSDQAPKLPGPVFHRATLRVDQPADGFLALPGWQKGLVWLNGFLLGRYWDIGPQKTLYAPSPLWRAGANELVVLELHRAGTTIELREAPDLGARAEASP</sequence>
<keyword evidence="3 4" id="KW-0326">Glycosidase</keyword>
<evidence type="ECO:0000259" key="8">
    <source>
        <dbReference type="Pfam" id="PF21467"/>
    </source>
</evidence>
<evidence type="ECO:0000259" key="7">
    <source>
        <dbReference type="Pfam" id="PF21317"/>
    </source>
</evidence>
<dbReference type="Gene3D" id="3.20.20.80">
    <property type="entry name" value="Glycosidases"/>
    <property type="match status" value="1"/>
</dbReference>
<dbReference type="PANTHER" id="PTHR23421">
    <property type="entry name" value="BETA-GALACTOSIDASE RELATED"/>
    <property type="match status" value="1"/>
</dbReference>
<comment type="caution">
    <text evidence="9">The sequence shown here is derived from an EMBL/GenBank/DDBJ whole genome shotgun (WGS) entry which is preliminary data.</text>
</comment>
<dbReference type="PROSITE" id="PS01182">
    <property type="entry name" value="GLYCOSYL_HYDROL_F35"/>
    <property type="match status" value="1"/>
</dbReference>
<evidence type="ECO:0000256" key="4">
    <source>
        <dbReference type="RuleBase" id="RU000675"/>
    </source>
</evidence>
<evidence type="ECO:0000256" key="5">
    <source>
        <dbReference type="RuleBase" id="RU003679"/>
    </source>
</evidence>
<dbReference type="Pfam" id="PF21467">
    <property type="entry name" value="BetaGal_gal-bd"/>
    <property type="match status" value="1"/>
</dbReference>
<evidence type="ECO:0000313" key="9">
    <source>
        <dbReference type="EMBL" id="MCP2256632.1"/>
    </source>
</evidence>
<dbReference type="InterPro" id="IPR008979">
    <property type="entry name" value="Galactose-bd-like_sf"/>
</dbReference>
<reference evidence="9 10" key="1">
    <citation type="submission" date="2022-06" db="EMBL/GenBank/DDBJ databases">
        <title>Genomic Encyclopedia of Archaeal and Bacterial Type Strains, Phase II (KMG-II): from individual species to whole genera.</title>
        <authorList>
            <person name="Goeker M."/>
        </authorList>
    </citation>
    <scope>NUCLEOTIDE SEQUENCE [LARGE SCALE GENOMIC DNA]</scope>
    <source>
        <strain evidence="9 10">DSM 40477</strain>
    </source>
</reference>
<proteinExistence type="inferred from homology"/>
<gene>
    <name evidence="9" type="ORF">LX15_000315</name>
</gene>
<keyword evidence="10" id="KW-1185">Reference proteome</keyword>
<dbReference type="InterPro" id="IPR048913">
    <property type="entry name" value="BetaGal_gal-bd"/>
</dbReference>
<dbReference type="EC" id="3.2.1.23" evidence="4"/>
<dbReference type="InterPro" id="IPR001944">
    <property type="entry name" value="Glycoside_Hdrlase_35"/>
</dbReference>
<evidence type="ECO:0000256" key="2">
    <source>
        <dbReference type="ARBA" id="ARBA00022801"/>
    </source>
</evidence>
<dbReference type="InterPro" id="IPR017853">
    <property type="entry name" value="GH"/>
</dbReference>
<organism evidence="9 10">
    <name type="scientific">Streptoalloteichus tenebrarius (strain ATCC 17920 / DSM 40477 / JCM 4838 / CBS 697.72 / NBRC 16177 / NCIMB 11028 / NRRL B-12390 / A12253. 1 / ISP 5477)</name>
    <name type="common">Streptomyces tenebrarius</name>
    <dbReference type="NCBI Taxonomy" id="1933"/>
    <lineage>
        <taxon>Bacteria</taxon>
        <taxon>Bacillati</taxon>
        <taxon>Actinomycetota</taxon>
        <taxon>Actinomycetes</taxon>
        <taxon>Pseudonocardiales</taxon>
        <taxon>Pseudonocardiaceae</taxon>
        <taxon>Streptoalloteichus</taxon>
    </lineage>
</organism>